<keyword evidence="6" id="KW-0472">Membrane</keyword>
<dbReference type="Pfam" id="PF07690">
    <property type="entry name" value="MFS_1"/>
    <property type="match status" value="1"/>
</dbReference>
<dbReference type="EMBL" id="UWPJ01000016">
    <property type="protein sequence ID" value="VCU69962.1"/>
    <property type="molecule type" value="Genomic_DNA"/>
</dbReference>
<dbReference type="AlphaFoldDB" id="A0A3P4B1N0"/>
<name>A0A3P4B1N0_9BURK</name>
<organism evidence="8 9">
    <name type="scientific">Pigmentiphaga humi</name>
    <dbReference type="NCBI Taxonomy" id="2478468"/>
    <lineage>
        <taxon>Bacteria</taxon>
        <taxon>Pseudomonadati</taxon>
        <taxon>Pseudomonadota</taxon>
        <taxon>Betaproteobacteria</taxon>
        <taxon>Burkholderiales</taxon>
        <taxon>Alcaligenaceae</taxon>
        <taxon>Pigmentiphaga</taxon>
    </lineage>
</organism>
<dbReference type="GO" id="GO:0005886">
    <property type="term" value="C:plasma membrane"/>
    <property type="evidence" value="ECO:0007669"/>
    <property type="project" value="UniProtKB-SubCell"/>
</dbReference>
<dbReference type="RefSeq" id="WP_124079467.1">
    <property type="nucleotide sequence ID" value="NZ_UWPJ01000016.1"/>
</dbReference>
<reference evidence="8 9" key="1">
    <citation type="submission" date="2018-10" db="EMBL/GenBank/DDBJ databases">
        <authorList>
            <person name="Criscuolo A."/>
        </authorList>
    </citation>
    <scope>NUCLEOTIDE SEQUENCE [LARGE SCALE GENOMIC DNA]</scope>
    <source>
        <strain evidence="8">DnA1</strain>
    </source>
</reference>
<keyword evidence="5" id="KW-1133">Transmembrane helix</keyword>
<evidence type="ECO:0000256" key="2">
    <source>
        <dbReference type="ARBA" id="ARBA00022448"/>
    </source>
</evidence>
<keyword evidence="9" id="KW-1185">Reference proteome</keyword>
<accession>A0A3P4B1N0</accession>
<evidence type="ECO:0000256" key="6">
    <source>
        <dbReference type="ARBA" id="ARBA00023136"/>
    </source>
</evidence>
<feature type="domain" description="Major facilitator superfamily (MFS) profile" evidence="7">
    <location>
        <begin position="14"/>
        <end position="460"/>
    </location>
</feature>
<dbReference type="InterPro" id="IPR020846">
    <property type="entry name" value="MFS_dom"/>
</dbReference>
<gene>
    <name evidence="8" type="primary">hsrA_1</name>
    <name evidence="8" type="ORF">PIGHUM_02028</name>
</gene>
<evidence type="ECO:0000256" key="3">
    <source>
        <dbReference type="ARBA" id="ARBA00022475"/>
    </source>
</evidence>
<sequence>MTASPLPQGSYRLVALIVASAFFMEQLDSTIIATALPAMAESLGADPVRMNFAMTAYVLSLAVFIPLSGKVADRFGTRNTFRAAIALFVLSSILCGLAQNLPWLIGARLLQGASGALMVPVGRLVLLRSVEKSQLVAAMSWVLFPAMVGPAIGPLIGGFLTTYLSWHWIFYINVPIGLAGIVMVTRHIPNVPSDGPTAPLDYIGFVLSGACLASLVVGLENLGHGGARSTAFLLLAAAAGCAALYRWHSRRHPAPLLDFSLMRIPTFHVALTGGLLYRVAYGGFPFLMPLMLQLGFGLSAAESGAITFASAVGGLVMKAISRPFLRAFGYRNVLIWNGLLSATMLALCGAFRPSWSVVAIYLLLLIGGFVRSLHMNAYGTIVYADIPQARMSAATALASINQQISMALGVGLSALVLDLSRYALGHEQVQLSDFSVAFVAMGLLGVVAVGLCRRLPGDAGAEMSGHRGKRV</sequence>
<dbReference type="SUPFAM" id="SSF103473">
    <property type="entry name" value="MFS general substrate transporter"/>
    <property type="match status" value="1"/>
</dbReference>
<evidence type="ECO:0000313" key="8">
    <source>
        <dbReference type="EMBL" id="VCU69962.1"/>
    </source>
</evidence>
<dbReference type="Gene3D" id="1.20.1720.10">
    <property type="entry name" value="Multidrug resistance protein D"/>
    <property type="match status" value="1"/>
</dbReference>
<comment type="subcellular location">
    <subcellularLocation>
        <location evidence="1">Cell membrane</location>
        <topology evidence="1">Multi-pass membrane protein</topology>
    </subcellularLocation>
</comment>
<dbReference type="PROSITE" id="PS50850">
    <property type="entry name" value="MFS"/>
    <property type="match status" value="1"/>
</dbReference>
<dbReference type="CDD" id="cd17503">
    <property type="entry name" value="MFS_LmrB_MDR_like"/>
    <property type="match status" value="1"/>
</dbReference>
<keyword evidence="2" id="KW-0813">Transport</keyword>
<evidence type="ECO:0000259" key="7">
    <source>
        <dbReference type="PROSITE" id="PS50850"/>
    </source>
</evidence>
<dbReference type="InterPro" id="IPR036259">
    <property type="entry name" value="MFS_trans_sf"/>
</dbReference>
<dbReference type="PANTHER" id="PTHR42718">
    <property type="entry name" value="MAJOR FACILITATOR SUPERFAMILY MULTIDRUG TRANSPORTER MFSC"/>
    <property type="match status" value="1"/>
</dbReference>
<evidence type="ECO:0000256" key="5">
    <source>
        <dbReference type="ARBA" id="ARBA00022989"/>
    </source>
</evidence>
<dbReference type="OrthoDB" id="9807274at2"/>
<protein>
    <submittedName>
        <fullName evidence="8">Putative transport protein HsrA</fullName>
    </submittedName>
</protein>
<dbReference type="GO" id="GO:0022857">
    <property type="term" value="F:transmembrane transporter activity"/>
    <property type="evidence" value="ECO:0007669"/>
    <property type="project" value="InterPro"/>
</dbReference>
<keyword evidence="3" id="KW-1003">Cell membrane</keyword>
<dbReference type="Gene3D" id="1.20.1250.20">
    <property type="entry name" value="MFS general substrate transporter like domains"/>
    <property type="match status" value="1"/>
</dbReference>
<evidence type="ECO:0000256" key="1">
    <source>
        <dbReference type="ARBA" id="ARBA00004651"/>
    </source>
</evidence>
<keyword evidence="4" id="KW-0812">Transmembrane</keyword>
<proteinExistence type="predicted"/>
<dbReference type="Proteomes" id="UP000277294">
    <property type="component" value="Unassembled WGS sequence"/>
</dbReference>
<evidence type="ECO:0000256" key="4">
    <source>
        <dbReference type="ARBA" id="ARBA00022692"/>
    </source>
</evidence>
<dbReference type="InterPro" id="IPR011701">
    <property type="entry name" value="MFS"/>
</dbReference>
<dbReference type="PANTHER" id="PTHR42718:SF46">
    <property type="entry name" value="BLR6921 PROTEIN"/>
    <property type="match status" value="1"/>
</dbReference>
<evidence type="ECO:0000313" key="9">
    <source>
        <dbReference type="Proteomes" id="UP000277294"/>
    </source>
</evidence>